<feature type="coiled-coil region" evidence="2">
    <location>
        <begin position="911"/>
        <end position="938"/>
    </location>
</feature>
<feature type="domain" description="RING-type" evidence="4">
    <location>
        <begin position="970"/>
        <end position="1009"/>
    </location>
</feature>
<evidence type="ECO:0000313" key="5">
    <source>
        <dbReference type="Proteomes" id="UP000827889"/>
    </source>
</evidence>
<feature type="compositionally biased region" description="Polar residues" evidence="3">
    <location>
        <begin position="601"/>
        <end position="610"/>
    </location>
</feature>
<keyword evidence="2" id="KW-0175">Coiled coil</keyword>
<sequence>MASSQVEIAAASSPFGCVLRDHNRRDGCNRDFRKNIKDLVRDHLHTCLPDDNASSHKPIVTNNNDNDSTSTNTNNRTDRAKLRPLRGSNGIDRDRDGQELSSSSSSPLTPRQTRGFDRWAPQQAGDMVSSMMETPSPSSPSCSCMPKSQSQSETGNNNSGVGGGASSLVQMWEARLNRSTSINRNNNINITINITHNNVNHISGGGGSGSSSNSSSSVLAGCSRSPKSNASANVEDSSRVCDSELCDRMVASEDPSPPPSSSSSIADSAGIGGGGGAGQKQKVRVADIIRRLTTSDNDHDTSGSSGSPSVSDHMETQRGFVPVVSSPRIRGRQAFSDLLMQMERDRHRELDSLSERRTVSQFSHKGRIQSMLKLRLLQRGMADRDQQRLVSGASGGNSSPHNSSAIMHLRERFSTAMEHDQGDQNHPVEPRSSPQNPPLKNSCATNTQRQNSPHQEDNASTIEHSCTPPISSSACPIEDLRCEANPTSNAIYEDCASLGSSNSNLELEQPTEASRALHEQASQASTVFREDNRRVESSNGNLEIQQTTAVFSPLHEVASPTSDVMPQGTSSDARNGNNLELQQPTDALSSLDEEATPPPSIVSQSTSLESCNRNNVQPHAATDALATLSVWYEDEITEEQDTNNANEEEEWYRERGGRYDWFSDICRPRSYWEDRRQEWYREMLGTNSVNEEIRQLIERGRVSSFLSSDFRERMDNLMTSHLQRQTQPSGHQEEEQDDLSSQERVEQLMSSLLQGHEHPIGNRQGDGEHEELEQQEEEEEEGDAPDGDERGYIIEDEEDNGNGHEDENDEEMDDDEEVEGHEEEEEDEEEGSLIGHQYHEASDYFDQTTSSFYMPSQSLRSWSFNDNEMNDDHEQVASTSSDQPPPSHSYYQDPQPHSACMDNLSMEMELIIDLRGQMRQLQREMSELRKSIKSCMEMQVTLQDSMKQEMSSARGDAARSGDKILRKGNCCICYEKQVDSLLYRCGHMCTCLKCAHELQWSSGKCPICRAPIVDVVRAYTGS</sequence>
<reference evidence="6" key="1">
    <citation type="submission" date="2025-08" db="UniProtKB">
        <authorList>
            <consortium name="RefSeq"/>
        </authorList>
    </citation>
    <scope>IDENTIFICATION</scope>
    <source>
        <tissue evidence="6">Leaf</tissue>
    </source>
</reference>
<feature type="compositionally biased region" description="Polar residues" evidence="3">
    <location>
        <begin position="559"/>
        <end position="588"/>
    </location>
</feature>
<protein>
    <submittedName>
        <fullName evidence="6">Uncharacterized protein LOC115754983 isoform X1</fullName>
    </submittedName>
</protein>
<evidence type="ECO:0000313" key="6">
    <source>
        <dbReference type="RefSeq" id="XP_048132060.1"/>
    </source>
</evidence>
<dbReference type="Pfam" id="PF13920">
    <property type="entry name" value="zf-C3HC4_3"/>
    <property type="match status" value="1"/>
</dbReference>
<dbReference type="Proteomes" id="UP000827889">
    <property type="component" value="Chromosome 3"/>
</dbReference>
<dbReference type="GeneID" id="115754983"/>
<feature type="region of interest" description="Disordered" evidence="3">
    <location>
        <begin position="722"/>
        <end position="833"/>
    </location>
</feature>
<dbReference type="SUPFAM" id="SSF57850">
    <property type="entry name" value="RING/U-box"/>
    <property type="match status" value="1"/>
</dbReference>
<dbReference type="CDD" id="cd16647">
    <property type="entry name" value="mRING-HC-C3HC5_NEU1"/>
    <property type="match status" value="1"/>
</dbReference>
<keyword evidence="5" id="KW-1185">Reference proteome</keyword>
<dbReference type="PANTHER" id="PTHR47820:SF3">
    <property type="entry name" value="OS07G0499800 PROTEIN"/>
    <property type="match status" value="1"/>
</dbReference>
<feature type="region of interest" description="Disordered" evidence="3">
    <location>
        <begin position="863"/>
        <end position="899"/>
    </location>
</feature>
<feature type="compositionally biased region" description="Acidic residues" evidence="3">
    <location>
        <begin position="768"/>
        <end position="786"/>
    </location>
</feature>
<name>A0ABM3H638_9MYRT</name>
<evidence type="ECO:0000256" key="2">
    <source>
        <dbReference type="SAM" id="Coils"/>
    </source>
</evidence>
<proteinExistence type="predicted"/>
<feature type="compositionally biased region" description="Polar residues" evidence="3">
    <location>
        <begin position="225"/>
        <end position="235"/>
    </location>
</feature>
<dbReference type="PANTHER" id="PTHR47820">
    <property type="entry name" value="BNAC05G24000D PROTEIN"/>
    <property type="match status" value="1"/>
</dbReference>
<keyword evidence="1" id="KW-0862">Zinc</keyword>
<evidence type="ECO:0000256" key="1">
    <source>
        <dbReference type="PROSITE-ProRule" id="PRU00175"/>
    </source>
</evidence>
<evidence type="ECO:0000256" key="3">
    <source>
        <dbReference type="SAM" id="MobiDB-lite"/>
    </source>
</evidence>
<feature type="compositionally biased region" description="Acidic residues" evidence="3">
    <location>
        <begin position="794"/>
        <end position="831"/>
    </location>
</feature>
<feature type="compositionally biased region" description="Low complexity" evidence="3">
    <location>
        <begin position="127"/>
        <end position="159"/>
    </location>
</feature>
<dbReference type="RefSeq" id="XP_048132060.1">
    <property type="nucleotide sequence ID" value="XM_048276103.1"/>
</dbReference>
<keyword evidence="1" id="KW-0479">Metal-binding</keyword>
<keyword evidence="1" id="KW-0863">Zinc-finger</keyword>
<dbReference type="InterPro" id="IPR013083">
    <property type="entry name" value="Znf_RING/FYVE/PHD"/>
</dbReference>
<dbReference type="Gene3D" id="3.30.40.10">
    <property type="entry name" value="Zinc/RING finger domain, C3HC4 (zinc finger)"/>
    <property type="match status" value="1"/>
</dbReference>
<feature type="compositionally biased region" description="Polar residues" evidence="3">
    <location>
        <begin position="432"/>
        <end position="465"/>
    </location>
</feature>
<feature type="region of interest" description="Disordered" evidence="3">
    <location>
        <begin position="47"/>
        <end position="164"/>
    </location>
</feature>
<dbReference type="InterPro" id="IPR001841">
    <property type="entry name" value="Znf_RING"/>
</dbReference>
<feature type="compositionally biased region" description="Basic and acidic residues" evidence="3">
    <location>
        <begin position="236"/>
        <end position="251"/>
    </location>
</feature>
<organism evidence="5 6">
    <name type="scientific">Rhodamnia argentea</name>
    <dbReference type="NCBI Taxonomy" id="178133"/>
    <lineage>
        <taxon>Eukaryota</taxon>
        <taxon>Viridiplantae</taxon>
        <taxon>Streptophyta</taxon>
        <taxon>Embryophyta</taxon>
        <taxon>Tracheophyta</taxon>
        <taxon>Spermatophyta</taxon>
        <taxon>Magnoliopsida</taxon>
        <taxon>eudicotyledons</taxon>
        <taxon>Gunneridae</taxon>
        <taxon>Pentapetalae</taxon>
        <taxon>rosids</taxon>
        <taxon>malvids</taxon>
        <taxon>Myrtales</taxon>
        <taxon>Myrtaceae</taxon>
        <taxon>Myrtoideae</taxon>
        <taxon>Myrteae</taxon>
        <taxon>Australasian group</taxon>
        <taxon>Rhodamnia</taxon>
    </lineage>
</organism>
<accession>A0ABM3H638</accession>
<feature type="compositionally biased region" description="Low complexity" evidence="3">
    <location>
        <begin position="61"/>
        <end position="75"/>
    </location>
</feature>
<dbReference type="PROSITE" id="PS50089">
    <property type="entry name" value="ZF_RING_2"/>
    <property type="match status" value="1"/>
</dbReference>
<gene>
    <name evidence="6" type="primary">LOC115754983</name>
</gene>
<feature type="compositionally biased region" description="Basic and acidic residues" evidence="3">
    <location>
        <begin position="417"/>
        <end position="429"/>
    </location>
</feature>
<evidence type="ECO:0000259" key="4">
    <source>
        <dbReference type="PROSITE" id="PS50089"/>
    </source>
</evidence>
<feature type="region of interest" description="Disordered" evidence="3">
    <location>
        <begin position="203"/>
        <end position="316"/>
    </location>
</feature>
<feature type="region of interest" description="Disordered" evidence="3">
    <location>
        <begin position="417"/>
        <end position="465"/>
    </location>
</feature>
<feature type="compositionally biased region" description="Low complexity" evidence="3">
    <location>
        <begin position="302"/>
        <end position="311"/>
    </location>
</feature>
<feature type="region of interest" description="Disordered" evidence="3">
    <location>
        <begin position="559"/>
        <end position="610"/>
    </location>
</feature>